<gene>
    <name evidence="2" type="ORF">Tfer_0367</name>
</gene>
<feature type="region of interest" description="Disordered" evidence="1">
    <location>
        <begin position="94"/>
        <end position="120"/>
    </location>
</feature>
<evidence type="ECO:0000256" key="1">
    <source>
        <dbReference type="SAM" id="MobiDB-lite"/>
    </source>
</evidence>
<protein>
    <submittedName>
        <fullName evidence="2">Uncharacterized protein</fullName>
    </submittedName>
</protein>
<evidence type="ECO:0000313" key="2">
    <source>
        <dbReference type="EMBL" id="KNZ70689.1"/>
    </source>
</evidence>
<accession>A0A0L6W6F1</accession>
<proteinExistence type="predicted"/>
<sequence length="167" mass="19707">MILAVFVIVILCILALGIADMSLFEIRANKAENRQFVDEEKARAVYYLVLWDIKTGEISPEDFETKDVDERYYDLGQDLGRVKVSIDYVDRDEDHHRHHNNSHDNGHHFGHYNHDHDHDDGKGNPHDYYYLEIYPDPVDTSVVWAAEVRTKKNWDKLEIFDDLHRNI</sequence>
<organism evidence="2 3">
    <name type="scientific">Thermincola ferriacetica</name>
    <dbReference type="NCBI Taxonomy" id="281456"/>
    <lineage>
        <taxon>Bacteria</taxon>
        <taxon>Bacillati</taxon>
        <taxon>Bacillota</taxon>
        <taxon>Clostridia</taxon>
        <taxon>Eubacteriales</taxon>
        <taxon>Thermincolaceae</taxon>
        <taxon>Thermincola</taxon>
    </lineage>
</organism>
<evidence type="ECO:0000313" key="3">
    <source>
        <dbReference type="Proteomes" id="UP000037175"/>
    </source>
</evidence>
<dbReference type="AlphaFoldDB" id="A0A0L6W6F1"/>
<dbReference type="EMBL" id="LGTE01000002">
    <property type="protein sequence ID" value="KNZ70689.1"/>
    <property type="molecule type" value="Genomic_DNA"/>
</dbReference>
<name>A0A0L6W6F1_9FIRM</name>
<keyword evidence="3" id="KW-1185">Reference proteome</keyword>
<comment type="caution">
    <text evidence="2">The sequence shown here is derived from an EMBL/GenBank/DDBJ whole genome shotgun (WGS) entry which is preliminary data.</text>
</comment>
<dbReference type="Proteomes" id="UP000037175">
    <property type="component" value="Unassembled WGS sequence"/>
</dbReference>
<reference evidence="3" key="1">
    <citation type="submission" date="2015-07" db="EMBL/GenBank/DDBJ databases">
        <title>Complete Genome of Thermincola ferriacetica strain Z-0001T.</title>
        <authorList>
            <person name="Lusk B."/>
            <person name="Badalamenti J.P."/>
            <person name="Parameswaran P."/>
            <person name="Bond D.R."/>
            <person name="Torres C.I."/>
        </authorList>
    </citation>
    <scope>NUCLEOTIDE SEQUENCE [LARGE SCALE GENOMIC DNA]</scope>
    <source>
        <strain evidence="3">Z-0001</strain>
    </source>
</reference>